<comment type="caution">
    <text evidence="1">The sequence shown here is derived from an EMBL/GenBank/DDBJ whole genome shotgun (WGS) entry which is preliminary data.</text>
</comment>
<proteinExistence type="predicted"/>
<protein>
    <submittedName>
        <fullName evidence="1">Uncharacterized protein</fullName>
    </submittedName>
</protein>
<reference evidence="1 2" key="1">
    <citation type="submission" date="2019-11" db="EMBL/GenBank/DDBJ databases">
        <title>Whole genome sequence of Oryza granulata.</title>
        <authorList>
            <person name="Li W."/>
        </authorList>
    </citation>
    <scope>NUCLEOTIDE SEQUENCE [LARGE SCALE GENOMIC DNA]</scope>
    <source>
        <strain evidence="2">cv. Menghai</strain>
        <tissue evidence="1">Leaf</tissue>
    </source>
</reference>
<evidence type="ECO:0000313" key="1">
    <source>
        <dbReference type="EMBL" id="KAF0895003.1"/>
    </source>
</evidence>
<dbReference type="Proteomes" id="UP000479710">
    <property type="component" value="Unassembled WGS sequence"/>
</dbReference>
<evidence type="ECO:0000313" key="2">
    <source>
        <dbReference type="Proteomes" id="UP000479710"/>
    </source>
</evidence>
<gene>
    <name evidence="1" type="ORF">E2562_004990</name>
</gene>
<organism evidence="1 2">
    <name type="scientific">Oryza meyeriana var. granulata</name>
    <dbReference type="NCBI Taxonomy" id="110450"/>
    <lineage>
        <taxon>Eukaryota</taxon>
        <taxon>Viridiplantae</taxon>
        <taxon>Streptophyta</taxon>
        <taxon>Embryophyta</taxon>
        <taxon>Tracheophyta</taxon>
        <taxon>Spermatophyta</taxon>
        <taxon>Magnoliopsida</taxon>
        <taxon>Liliopsida</taxon>
        <taxon>Poales</taxon>
        <taxon>Poaceae</taxon>
        <taxon>BOP clade</taxon>
        <taxon>Oryzoideae</taxon>
        <taxon>Oryzeae</taxon>
        <taxon>Oryzinae</taxon>
        <taxon>Oryza</taxon>
        <taxon>Oryza meyeriana</taxon>
    </lineage>
</organism>
<accession>A0A6G1C630</accession>
<dbReference type="AlphaFoldDB" id="A0A6G1C630"/>
<keyword evidence="2" id="KW-1185">Reference proteome</keyword>
<dbReference type="EMBL" id="SPHZ02000010">
    <property type="protein sequence ID" value="KAF0895003.1"/>
    <property type="molecule type" value="Genomic_DNA"/>
</dbReference>
<sequence>MWRRLRLRRALAAEREEAIAAREEAEKAVGLKSQQALFDAFTARACACIQQVEDRKLELARREGAVAKHEAAIARREEATRASEARQL</sequence>
<name>A0A6G1C630_9ORYZ</name>